<evidence type="ECO:0000313" key="12">
    <source>
        <dbReference type="EMBL" id="PXW52445.1"/>
    </source>
</evidence>
<dbReference type="InterPro" id="IPR003593">
    <property type="entry name" value="AAA+_ATPase"/>
</dbReference>
<keyword evidence="3 9" id="KW-0812">Transmembrane</keyword>
<accession>A0A2V3TUM1</accession>
<dbReference type="GO" id="GO:0140359">
    <property type="term" value="F:ABC-type transporter activity"/>
    <property type="evidence" value="ECO:0007669"/>
    <property type="project" value="InterPro"/>
</dbReference>
<evidence type="ECO:0000256" key="9">
    <source>
        <dbReference type="SAM" id="Phobius"/>
    </source>
</evidence>
<sequence length="611" mass="67213">MPDGSRPIPLPGWREAVLRACKLVWSLPSGSNAAVLGGLALGLVVVIVATTIGQIGLNAWNQPFYDALAKKDLAAFGHQILVFLGIAGSLLVLNVAQIWLQETVKVRLRERLTRGLVSEWLEPRRAVHLALAGEIGVNPDQRIHEDARHLSELSADLAIGLFQSALLLASFVGVLWILSQDVVFSFDAREFSIPGYMVWCALLYAATASWLSWRIGRPLIALNAQRYAREADLRFTLVRAAEHVDAIALHGGEAEERRRIDLELDDVIGVMLRLVRSTVNLTWVTAGSGWLAIIAPLLVAAPGYFGGGLTFGKLMMAVGAFQQVQQALRWFVENFGRLADWRATFGRVTSFRTALLALDDVGEGIDRLEAEEHPSGGFTFDHLEVMSAAGCSAFNETDIEIAPGSRVLIVGDRGSGKSTLFRAIAGLWPWGKGRMRLPPRQSMMFLPQRPYIPLGSLREALIYPAGSVPPPGDAALAAALERVRLSHLVPSLDVVQRWDRELTLDEQQRLAFARLLLNRPAWVIMDEAIDTIEEDNRRIVLSLFETELTGTGVLSIGRRASLNGFYSRVLHLTLHRTPCPWPIRQVPATDRAPKTAAASLNQRPSDIHHAL</sequence>
<keyword evidence="6 9" id="KW-1133">Transmembrane helix</keyword>
<reference evidence="12 13" key="1">
    <citation type="submission" date="2018-05" db="EMBL/GenBank/DDBJ databases">
        <title>Genomic Encyclopedia of Type Strains, Phase IV (KMG-IV): sequencing the most valuable type-strain genomes for metagenomic binning, comparative biology and taxonomic classification.</title>
        <authorList>
            <person name="Goeker M."/>
        </authorList>
    </citation>
    <scope>NUCLEOTIDE SEQUENCE [LARGE SCALE GENOMIC DNA]</scope>
    <source>
        <strain evidence="12 13">DSM 6462</strain>
    </source>
</reference>
<evidence type="ECO:0000256" key="2">
    <source>
        <dbReference type="ARBA" id="ARBA00022448"/>
    </source>
</evidence>
<dbReference type="Proteomes" id="UP000248021">
    <property type="component" value="Unassembled WGS sequence"/>
</dbReference>
<evidence type="ECO:0000256" key="5">
    <source>
        <dbReference type="ARBA" id="ARBA00022840"/>
    </source>
</evidence>
<dbReference type="InterPro" id="IPR011527">
    <property type="entry name" value="ABC1_TM_dom"/>
</dbReference>
<feature type="transmembrane region" description="Helical" evidence="9">
    <location>
        <begin position="33"/>
        <end position="60"/>
    </location>
</feature>
<evidence type="ECO:0000256" key="6">
    <source>
        <dbReference type="ARBA" id="ARBA00022989"/>
    </source>
</evidence>
<organism evidence="12 13">
    <name type="scientific">Chelatococcus asaccharovorans</name>
    <dbReference type="NCBI Taxonomy" id="28210"/>
    <lineage>
        <taxon>Bacteria</taxon>
        <taxon>Pseudomonadati</taxon>
        <taxon>Pseudomonadota</taxon>
        <taxon>Alphaproteobacteria</taxon>
        <taxon>Hyphomicrobiales</taxon>
        <taxon>Chelatococcaceae</taxon>
        <taxon>Chelatococcus</taxon>
    </lineage>
</organism>
<name>A0A2V3TUM1_9HYPH</name>
<dbReference type="GO" id="GO:0016887">
    <property type="term" value="F:ATP hydrolysis activity"/>
    <property type="evidence" value="ECO:0007669"/>
    <property type="project" value="InterPro"/>
</dbReference>
<dbReference type="EMBL" id="QJJK01000016">
    <property type="protein sequence ID" value="PXW52445.1"/>
    <property type="molecule type" value="Genomic_DNA"/>
</dbReference>
<evidence type="ECO:0000256" key="8">
    <source>
        <dbReference type="SAM" id="MobiDB-lite"/>
    </source>
</evidence>
<dbReference type="CDD" id="cd03223">
    <property type="entry name" value="ABCD_peroxisomal_ALDP"/>
    <property type="match status" value="1"/>
</dbReference>
<dbReference type="InterPro" id="IPR003439">
    <property type="entry name" value="ABC_transporter-like_ATP-bd"/>
</dbReference>
<dbReference type="InterPro" id="IPR027417">
    <property type="entry name" value="P-loop_NTPase"/>
</dbReference>
<keyword evidence="4" id="KW-0547">Nucleotide-binding</keyword>
<comment type="subcellular location">
    <subcellularLocation>
        <location evidence="1">Cell membrane</location>
        <topology evidence="1">Multi-pass membrane protein</topology>
    </subcellularLocation>
</comment>
<dbReference type="Pfam" id="PF00005">
    <property type="entry name" value="ABC_tran"/>
    <property type="match status" value="1"/>
</dbReference>
<evidence type="ECO:0000259" key="10">
    <source>
        <dbReference type="PROSITE" id="PS50893"/>
    </source>
</evidence>
<evidence type="ECO:0000256" key="4">
    <source>
        <dbReference type="ARBA" id="ARBA00022741"/>
    </source>
</evidence>
<evidence type="ECO:0000256" key="3">
    <source>
        <dbReference type="ARBA" id="ARBA00022692"/>
    </source>
</evidence>
<evidence type="ECO:0000259" key="11">
    <source>
        <dbReference type="PROSITE" id="PS50929"/>
    </source>
</evidence>
<keyword evidence="2" id="KW-0813">Transport</keyword>
<feature type="transmembrane region" description="Helical" evidence="9">
    <location>
        <begin position="191"/>
        <end position="213"/>
    </location>
</feature>
<dbReference type="PANTHER" id="PTHR11384">
    <property type="entry name" value="ATP-BINDING CASSETTE, SUB-FAMILY D MEMBER"/>
    <property type="match status" value="1"/>
</dbReference>
<dbReference type="SUPFAM" id="SSF90123">
    <property type="entry name" value="ABC transporter transmembrane region"/>
    <property type="match status" value="1"/>
</dbReference>
<dbReference type="PANTHER" id="PTHR11384:SF59">
    <property type="entry name" value="LYSOSOMAL COBALAMIN TRANSPORTER ABCD4"/>
    <property type="match status" value="1"/>
</dbReference>
<dbReference type="Gene3D" id="1.20.1560.10">
    <property type="entry name" value="ABC transporter type 1, transmembrane domain"/>
    <property type="match status" value="1"/>
</dbReference>
<dbReference type="SUPFAM" id="SSF52540">
    <property type="entry name" value="P-loop containing nucleoside triphosphate hydrolases"/>
    <property type="match status" value="1"/>
</dbReference>
<dbReference type="GO" id="GO:0005524">
    <property type="term" value="F:ATP binding"/>
    <property type="evidence" value="ECO:0007669"/>
    <property type="project" value="UniProtKB-KW"/>
</dbReference>
<keyword evidence="7 9" id="KW-0472">Membrane</keyword>
<dbReference type="GO" id="GO:0005886">
    <property type="term" value="C:plasma membrane"/>
    <property type="evidence" value="ECO:0007669"/>
    <property type="project" value="UniProtKB-SubCell"/>
</dbReference>
<feature type="transmembrane region" description="Helical" evidence="9">
    <location>
        <begin position="281"/>
        <end position="305"/>
    </location>
</feature>
<evidence type="ECO:0000256" key="1">
    <source>
        <dbReference type="ARBA" id="ARBA00004651"/>
    </source>
</evidence>
<gene>
    <name evidence="12" type="ORF">C7450_11618</name>
</gene>
<keyword evidence="5 12" id="KW-0067">ATP-binding</keyword>
<dbReference type="PROSITE" id="PS50929">
    <property type="entry name" value="ABC_TM1F"/>
    <property type="match status" value="1"/>
</dbReference>
<feature type="domain" description="ABC transmembrane type-1" evidence="11">
    <location>
        <begin position="41"/>
        <end position="340"/>
    </location>
</feature>
<protein>
    <submittedName>
        <fullName evidence="12">Putative ATP-binding cassette transporter</fullName>
    </submittedName>
</protein>
<feature type="region of interest" description="Disordered" evidence="8">
    <location>
        <begin position="585"/>
        <end position="611"/>
    </location>
</feature>
<dbReference type="Gene3D" id="3.40.50.300">
    <property type="entry name" value="P-loop containing nucleotide triphosphate hydrolases"/>
    <property type="match status" value="1"/>
</dbReference>
<dbReference type="InterPro" id="IPR050835">
    <property type="entry name" value="ABC_transporter_sub-D"/>
</dbReference>
<dbReference type="SMART" id="SM00382">
    <property type="entry name" value="AAA"/>
    <property type="match status" value="1"/>
</dbReference>
<feature type="transmembrane region" description="Helical" evidence="9">
    <location>
        <begin position="157"/>
        <end position="179"/>
    </location>
</feature>
<evidence type="ECO:0000313" key="13">
    <source>
        <dbReference type="Proteomes" id="UP000248021"/>
    </source>
</evidence>
<proteinExistence type="predicted"/>
<dbReference type="PROSITE" id="PS50893">
    <property type="entry name" value="ABC_TRANSPORTER_2"/>
    <property type="match status" value="1"/>
</dbReference>
<evidence type="ECO:0000256" key="7">
    <source>
        <dbReference type="ARBA" id="ARBA00023136"/>
    </source>
</evidence>
<keyword evidence="13" id="KW-1185">Reference proteome</keyword>
<comment type="caution">
    <text evidence="12">The sequence shown here is derived from an EMBL/GenBank/DDBJ whole genome shotgun (WGS) entry which is preliminary data.</text>
</comment>
<dbReference type="AlphaFoldDB" id="A0A2V3TUM1"/>
<feature type="domain" description="ABC transporter" evidence="10">
    <location>
        <begin position="378"/>
        <end position="599"/>
    </location>
</feature>
<dbReference type="InterPro" id="IPR036640">
    <property type="entry name" value="ABC1_TM_sf"/>
</dbReference>
<feature type="transmembrane region" description="Helical" evidence="9">
    <location>
        <begin position="80"/>
        <end position="100"/>
    </location>
</feature>
<dbReference type="Pfam" id="PF06472">
    <property type="entry name" value="ABC_membrane_2"/>
    <property type="match status" value="1"/>
</dbReference>